<dbReference type="Proteomes" id="UP001417504">
    <property type="component" value="Unassembled WGS sequence"/>
</dbReference>
<evidence type="ECO:0000256" key="1">
    <source>
        <dbReference type="ARBA" id="ARBA00004370"/>
    </source>
</evidence>
<comment type="subcellular location">
    <subcellularLocation>
        <location evidence="1">Membrane</location>
    </subcellularLocation>
</comment>
<feature type="transmembrane region" description="Helical" evidence="5">
    <location>
        <begin position="32"/>
        <end position="53"/>
    </location>
</feature>
<proteinExistence type="predicted"/>
<keyword evidence="7" id="KW-1185">Reference proteome</keyword>
<keyword evidence="3 5" id="KW-1133">Transmembrane helix</keyword>
<dbReference type="GO" id="GO:0005794">
    <property type="term" value="C:Golgi apparatus"/>
    <property type="evidence" value="ECO:0007669"/>
    <property type="project" value="TreeGrafter"/>
</dbReference>
<protein>
    <recommendedName>
        <fullName evidence="8">Pmr5/Cas1p GDSL/SGNH-like acyl-esterase family protein</fullName>
    </recommendedName>
</protein>
<comment type="caution">
    <text evidence="6">The sequence shown here is derived from an EMBL/GenBank/DDBJ whole genome shotgun (WGS) entry which is preliminary data.</text>
</comment>
<evidence type="ECO:0000256" key="5">
    <source>
        <dbReference type="SAM" id="Phobius"/>
    </source>
</evidence>
<keyword evidence="4 5" id="KW-0472">Membrane</keyword>
<organism evidence="6 7">
    <name type="scientific">Stephania japonica</name>
    <dbReference type="NCBI Taxonomy" id="461633"/>
    <lineage>
        <taxon>Eukaryota</taxon>
        <taxon>Viridiplantae</taxon>
        <taxon>Streptophyta</taxon>
        <taxon>Embryophyta</taxon>
        <taxon>Tracheophyta</taxon>
        <taxon>Spermatophyta</taxon>
        <taxon>Magnoliopsida</taxon>
        <taxon>Ranunculales</taxon>
        <taxon>Menispermaceae</taxon>
        <taxon>Menispermoideae</taxon>
        <taxon>Cissampelideae</taxon>
        <taxon>Stephania</taxon>
    </lineage>
</organism>
<dbReference type="GO" id="GO:0045492">
    <property type="term" value="P:xylan biosynthetic process"/>
    <property type="evidence" value="ECO:0007669"/>
    <property type="project" value="TreeGrafter"/>
</dbReference>
<dbReference type="PANTHER" id="PTHR13533:SF31">
    <property type="entry name" value="PROTEIN ALTERED XYLOGLUCAN 9"/>
    <property type="match status" value="1"/>
</dbReference>
<keyword evidence="2 5" id="KW-0812">Transmembrane</keyword>
<evidence type="ECO:0008006" key="8">
    <source>
        <dbReference type="Google" id="ProtNLM"/>
    </source>
</evidence>
<dbReference type="GO" id="GO:0016020">
    <property type="term" value="C:membrane"/>
    <property type="evidence" value="ECO:0007669"/>
    <property type="project" value="UniProtKB-SubCell"/>
</dbReference>
<dbReference type="AlphaFoldDB" id="A0AAP0IIJ3"/>
<accession>A0AAP0IIJ3</accession>
<evidence type="ECO:0000256" key="4">
    <source>
        <dbReference type="ARBA" id="ARBA00023136"/>
    </source>
</evidence>
<feature type="transmembrane region" description="Helical" evidence="5">
    <location>
        <begin position="6"/>
        <end position="25"/>
    </location>
</feature>
<evidence type="ECO:0000256" key="3">
    <source>
        <dbReference type="ARBA" id="ARBA00022989"/>
    </source>
</evidence>
<sequence length="388" mass="42654">MVGAVQFGVLAACVVLFVPMGLAGYHLSRNKMLFFSGALFITLAVGVHLTPYFPSISSFFISSLVSSSSSSSSPPLTTTSITSGVGLDDRKSCISFLHEISWDNVKEIRDFDEGLVAENGNLSNLGENWDWEKSRGVIECGFQKLGRSDASDLLNGSWIVVAGDSQARLVVVSLLELMLNRERMEAIRGDLFKRHSNYRAVIEEIGVRLDFVWAPYVLNCSDLLGELKRDGRYPDVLVVGSGLWHMLHVTSPFEYGLSLGSLRRSAVSLLSISSGLGNDGSVRGSVNSVPSPHMFWLGMPTLINSMLNTEEKRKKMSVVMQNAYERELHESKLLSLSGGPFLLLDIRSLSRKCGSQCTIDGMHYDGSVYQAAIHVMFNALLIESQQQL</sequence>
<dbReference type="PANTHER" id="PTHR13533">
    <property type="entry name" value="N-ACETYLNEURAMINATE 9-O-ACETYLTRANSFERASE"/>
    <property type="match status" value="1"/>
</dbReference>
<dbReference type="EMBL" id="JBBNAE010000006">
    <property type="protein sequence ID" value="KAK9115740.1"/>
    <property type="molecule type" value="Genomic_DNA"/>
</dbReference>
<dbReference type="GO" id="GO:0016407">
    <property type="term" value="F:acetyltransferase activity"/>
    <property type="evidence" value="ECO:0007669"/>
    <property type="project" value="TreeGrafter"/>
</dbReference>
<name>A0AAP0IIJ3_9MAGN</name>
<evidence type="ECO:0000313" key="7">
    <source>
        <dbReference type="Proteomes" id="UP001417504"/>
    </source>
</evidence>
<reference evidence="6 7" key="1">
    <citation type="submission" date="2024-01" db="EMBL/GenBank/DDBJ databases">
        <title>Genome assemblies of Stephania.</title>
        <authorList>
            <person name="Yang L."/>
        </authorList>
    </citation>
    <scope>NUCLEOTIDE SEQUENCE [LARGE SCALE GENOMIC DNA]</scope>
    <source>
        <strain evidence="6">QJT</strain>
        <tissue evidence="6">Leaf</tissue>
    </source>
</reference>
<gene>
    <name evidence="6" type="ORF">Sjap_014687</name>
</gene>
<evidence type="ECO:0000256" key="2">
    <source>
        <dbReference type="ARBA" id="ARBA00022692"/>
    </source>
</evidence>
<evidence type="ECO:0000313" key="6">
    <source>
        <dbReference type="EMBL" id="KAK9115740.1"/>
    </source>
</evidence>